<evidence type="ECO:0000259" key="4">
    <source>
        <dbReference type="Pfam" id="PF13229"/>
    </source>
</evidence>
<dbReference type="Proteomes" id="UP001597102">
    <property type="component" value="Unassembled WGS sequence"/>
</dbReference>
<evidence type="ECO:0000259" key="3">
    <source>
        <dbReference type="Pfam" id="PF12708"/>
    </source>
</evidence>
<feature type="domain" description="Rhamnogalacturonase A/B/Epimerase-like pectate lyase" evidence="3">
    <location>
        <begin position="40"/>
        <end position="84"/>
    </location>
</feature>
<dbReference type="Gene3D" id="2.160.20.10">
    <property type="entry name" value="Single-stranded right-handed beta-helix, Pectin lyase-like"/>
    <property type="match status" value="1"/>
</dbReference>
<dbReference type="InterPro" id="IPR024535">
    <property type="entry name" value="RHGA/B-epi-like_pectate_lyase"/>
</dbReference>
<feature type="domain" description="Right handed beta helix" evidence="4">
    <location>
        <begin position="137"/>
        <end position="262"/>
    </location>
</feature>
<dbReference type="InterPro" id="IPR011050">
    <property type="entry name" value="Pectin_lyase_fold/virulence"/>
</dbReference>
<dbReference type="InterPro" id="IPR012334">
    <property type="entry name" value="Pectin_lyas_fold"/>
</dbReference>
<keyword evidence="6" id="KW-1185">Reference proteome</keyword>
<name>A0ABW3J937_9HYPH</name>
<reference evidence="6" key="1">
    <citation type="journal article" date="2019" name="Int. J. Syst. Evol. Microbiol.">
        <title>The Global Catalogue of Microorganisms (GCM) 10K type strain sequencing project: providing services to taxonomists for standard genome sequencing and annotation.</title>
        <authorList>
            <consortium name="The Broad Institute Genomics Platform"/>
            <consortium name="The Broad Institute Genome Sequencing Center for Infectious Disease"/>
            <person name="Wu L."/>
            <person name="Ma J."/>
        </authorList>
    </citation>
    <scope>NUCLEOTIDE SEQUENCE [LARGE SCALE GENOMIC DNA]</scope>
    <source>
        <strain evidence="6">CCUG 61697</strain>
    </source>
</reference>
<comment type="caution">
    <text evidence="5">The sequence shown here is derived from an EMBL/GenBank/DDBJ whole genome shotgun (WGS) entry which is preliminary data.</text>
</comment>
<dbReference type="InterPro" id="IPR006626">
    <property type="entry name" value="PbH1"/>
</dbReference>
<dbReference type="SMART" id="SM00710">
    <property type="entry name" value="PbH1"/>
    <property type="match status" value="4"/>
</dbReference>
<dbReference type="PANTHER" id="PTHR31736">
    <property type="match status" value="1"/>
</dbReference>
<dbReference type="Pfam" id="PF13229">
    <property type="entry name" value="Beta_helix"/>
    <property type="match status" value="1"/>
</dbReference>
<dbReference type="Pfam" id="PF12708">
    <property type="entry name" value="Pect-lyase_RHGA_epim"/>
    <property type="match status" value="1"/>
</dbReference>
<dbReference type="SUPFAM" id="SSF51126">
    <property type="entry name" value="Pectin lyase-like"/>
    <property type="match status" value="1"/>
</dbReference>
<keyword evidence="5" id="KW-0378">Hydrolase</keyword>
<feature type="signal peptide" evidence="2">
    <location>
        <begin position="1"/>
        <end position="24"/>
    </location>
</feature>
<evidence type="ECO:0000313" key="5">
    <source>
        <dbReference type="EMBL" id="MFD0986978.1"/>
    </source>
</evidence>
<keyword evidence="2" id="KW-0732">Signal</keyword>
<sequence>MQRFGPLLAILAFLAASLAVPAHAATADACAIQTPSKRVVNVRDTGAKGDGRTDDTRAIQKAIDAVAGTGGTVHVPNGTYMVRATGKKSLALKSKMTLKLADRAVLKLIPNDSKSYAALTVENASDVNIVGGTILGDRRHHKGKDGGRGMGIEIGPKARRVTIAGVTATEMWGDGFYLKESADIAFCAVRALGNRRQGLSIISGNRILVTRSEFRDTQGTAPGAGIDIEPNKNHEVVREVDIEHSKFANNVGGGVSINGWKGKIAKVRIMRNVFEGPNPIRIKRAPNIRSTEICYNRFVNVQVADSGGLNSYAEPVQSVFLQTDCSNGLDMRFGKNRKK</sequence>
<organism evidence="5 6">
    <name type="scientific">Methyloligella solikamskensis</name>
    <dbReference type="NCBI Taxonomy" id="1177756"/>
    <lineage>
        <taxon>Bacteria</taxon>
        <taxon>Pseudomonadati</taxon>
        <taxon>Pseudomonadota</taxon>
        <taxon>Alphaproteobacteria</taxon>
        <taxon>Hyphomicrobiales</taxon>
        <taxon>Hyphomicrobiaceae</taxon>
        <taxon>Methyloligella</taxon>
    </lineage>
</organism>
<feature type="chain" id="PRO_5045968500" evidence="2">
    <location>
        <begin position="25"/>
        <end position="339"/>
    </location>
</feature>
<evidence type="ECO:0000256" key="2">
    <source>
        <dbReference type="SAM" id="SignalP"/>
    </source>
</evidence>
<evidence type="ECO:0000256" key="1">
    <source>
        <dbReference type="ARBA" id="ARBA00023157"/>
    </source>
</evidence>
<dbReference type="EMBL" id="JBHTJO010000001">
    <property type="protein sequence ID" value="MFD0986978.1"/>
    <property type="molecule type" value="Genomic_DNA"/>
</dbReference>
<dbReference type="RefSeq" id="WP_379088103.1">
    <property type="nucleotide sequence ID" value="NZ_JBHTJO010000001.1"/>
</dbReference>
<dbReference type="InterPro" id="IPR039448">
    <property type="entry name" value="Beta_helix"/>
</dbReference>
<gene>
    <name evidence="5" type="ORF">ACFQ2F_07680</name>
</gene>
<protein>
    <submittedName>
        <fullName evidence="5">Glycosyl hydrolase family 28-related protein</fullName>
    </submittedName>
</protein>
<dbReference type="GO" id="GO:0016787">
    <property type="term" value="F:hydrolase activity"/>
    <property type="evidence" value="ECO:0007669"/>
    <property type="project" value="UniProtKB-KW"/>
</dbReference>
<dbReference type="PANTHER" id="PTHR31736:SF19">
    <property type="entry name" value="PECTIN LYASE SUPERFAMILY PROTEIN-RELATED"/>
    <property type="match status" value="1"/>
</dbReference>
<evidence type="ECO:0000313" key="6">
    <source>
        <dbReference type="Proteomes" id="UP001597102"/>
    </source>
</evidence>
<accession>A0ABW3J937</accession>
<proteinExistence type="predicted"/>
<keyword evidence="1" id="KW-1015">Disulfide bond</keyword>